<proteinExistence type="predicted"/>
<dbReference type="Pfam" id="PF07690">
    <property type="entry name" value="MFS_1"/>
    <property type="match status" value="1"/>
</dbReference>
<dbReference type="PANTHER" id="PTHR23501">
    <property type="entry name" value="MAJOR FACILITATOR SUPERFAMILY"/>
    <property type="match status" value="1"/>
</dbReference>
<dbReference type="InterPro" id="IPR011701">
    <property type="entry name" value="MFS"/>
</dbReference>
<gene>
    <name evidence="8" type="ORF">EUX98_g8426</name>
</gene>
<evidence type="ECO:0000256" key="1">
    <source>
        <dbReference type="ARBA" id="ARBA00004127"/>
    </source>
</evidence>
<dbReference type="InterPro" id="IPR036259">
    <property type="entry name" value="MFS_trans_sf"/>
</dbReference>
<dbReference type="GO" id="GO:0012505">
    <property type="term" value="C:endomembrane system"/>
    <property type="evidence" value="ECO:0007669"/>
    <property type="project" value="UniProtKB-SubCell"/>
</dbReference>
<evidence type="ECO:0008006" key="10">
    <source>
        <dbReference type="Google" id="ProtNLM"/>
    </source>
</evidence>
<dbReference type="Proteomes" id="UP000308730">
    <property type="component" value="Unassembled WGS sequence"/>
</dbReference>
<feature type="transmembrane region" description="Helical" evidence="7">
    <location>
        <begin position="40"/>
        <end position="58"/>
    </location>
</feature>
<evidence type="ECO:0000256" key="2">
    <source>
        <dbReference type="ARBA" id="ARBA00022448"/>
    </source>
</evidence>
<reference evidence="8 9" key="1">
    <citation type="submission" date="2019-02" db="EMBL/GenBank/DDBJ databases">
        <title>Genome sequencing of the rare red list fungi Antrodiella citrinella (Flaviporus citrinellus).</title>
        <authorList>
            <person name="Buettner E."/>
            <person name="Kellner H."/>
        </authorList>
    </citation>
    <scope>NUCLEOTIDE SEQUENCE [LARGE SCALE GENOMIC DNA]</scope>
    <source>
        <strain evidence="8 9">DSM 108506</strain>
    </source>
</reference>
<feature type="transmembrane region" description="Helical" evidence="7">
    <location>
        <begin position="144"/>
        <end position="163"/>
    </location>
</feature>
<dbReference type="PANTHER" id="PTHR23501:SF191">
    <property type="entry name" value="VACUOLAR BASIC AMINO ACID TRANSPORTER 4"/>
    <property type="match status" value="1"/>
</dbReference>
<sequence>MEVLKRIDYGGSFTLLCAVLSILVFLSTRYSEEYPWSSPAVYVPFALSIVFFVAFVLVELYVAPEPVMAPFLLRKKIPVLVGISNFFVAMCNFAVMYNFPTWFQTVLLTSASEAGAHLIPNGVSISLGSLFAGWMMHRTGKYKVLNVVFGLCPFVATILLSLMREDSPSVQLWLSILPMGFGNAVVLQTMLIALLAHLPQSAMAVGTGFGQLFRGLGQVGGVAVSAALFQSKLNEELRKRIQGEGSEEIINRIRHSATLVSKLSPELQRKARDSYAISLQAVFIMAATATFIAYCARLPIPDKSLDSSPRRLSLSHAPPPTASTSATSSGTSTPINPLEVTEETEEPDTSALAIHENNDEHDDNVPPPRPSIRRGRRRLSTYESSDGIMDLEGDDIGGSARRKV</sequence>
<keyword evidence="5 7" id="KW-0472">Membrane</keyword>
<evidence type="ECO:0000256" key="3">
    <source>
        <dbReference type="ARBA" id="ARBA00022692"/>
    </source>
</evidence>
<evidence type="ECO:0000256" key="7">
    <source>
        <dbReference type="SAM" id="Phobius"/>
    </source>
</evidence>
<feature type="transmembrane region" description="Helical" evidence="7">
    <location>
        <begin position="79"/>
        <end position="99"/>
    </location>
</feature>
<dbReference type="GO" id="GO:0015174">
    <property type="term" value="F:basic amino acid transmembrane transporter activity"/>
    <property type="evidence" value="ECO:0007669"/>
    <property type="project" value="TreeGrafter"/>
</dbReference>
<keyword evidence="4 7" id="KW-1133">Transmembrane helix</keyword>
<name>A0A4S4M7G8_9APHY</name>
<protein>
    <recommendedName>
        <fullName evidence="10">Major facilitator superfamily (MFS) profile domain-containing protein</fullName>
    </recommendedName>
</protein>
<feature type="region of interest" description="Disordered" evidence="6">
    <location>
        <begin position="306"/>
        <end position="404"/>
    </location>
</feature>
<dbReference type="SUPFAM" id="SSF103473">
    <property type="entry name" value="MFS general substrate transporter"/>
    <property type="match status" value="1"/>
</dbReference>
<keyword evidence="2" id="KW-0813">Transport</keyword>
<organism evidence="8 9">
    <name type="scientific">Antrodiella citrinella</name>
    <dbReference type="NCBI Taxonomy" id="2447956"/>
    <lineage>
        <taxon>Eukaryota</taxon>
        <taxon>Fungi</taxon>
        <taxon>Dikarya</taxon>
        <taxon>Basidiomycota</taxon>
        <taxon>Agaricomycotina</taxon>
        <taxon>Agaricomycetes</taxon>
        <taxon>Polyporales</taxon>
        <taxon>Steccherinaceae</taxon>
        <taxon>Antrodiella</taxon>
    </lineage>
</organism>
<dbReference type="AlphaFoldDB" id="A0A4S4M7G8"/>
<dbReference type="GO" id="GO:0000329">
    <property type="term" value="C:fungal-type vacuole membrane"/>
    <property type="evidence" value="ECO:0007669"/>
    <property type="project" value="TreeGrafter"/>
</dbReference>
<keyword evidence="9" id="KW-1185">Reference proteome</keyword>
<feature type="transmembrane region" description="Helical" evidence="7">
    <location>
        <begin position="175"/>
        <end position="196"/>
    </location>
</feature>
<dbReference type="OrthoDB" id="3437016at2759"/>
<feature type="compositionally biased region" description="Low complexity" evidence="6">
    <location>
        <begin position="322"/>
        <end position="334"/>
    </location>
</feature>
<dbReference type="EMBL" id="SGPM01000459">
    <property type="protein sequence ID" value="THH21242.1"/>
    <property type="molecule type" value="Genomic_DNA"/>
</dbReference>
<comment type="subcellular location">
    <subcellularLocation>
        <location evidence="1">Endomembrane system</location>
        <topology evidence="1">Multi-pass membrane protein</topology>
    </subcellularLocation>
</comment>
<evidence type="ECO:0000256" key="6">
    <source>
        <dbReference type="SAM" id="MobiDB-lite"/>
    </source>
</evidence>
<evidence type="ECO:0000313" key="9">
    <source>
        <dbReference type="Proteomes" id="UP000308730"/>
    </source>
</evidence>
<accession>A0A4S4M7G8</accession>
<dbReference type="Gene3D" id="1.20.1250.20">
    <property type="entry name" value="MFS general substrate transporter like domains"/>
    <property type="match status" value="1"/>
</dbReference>
<feature type="transmembrane region" description="Helical" evidence="7">
    <location>
        <begin position="275"/>
        <end position="294"/>
    </location>
</feature>
<evidence type="ECO:0000313" key="8">
    <source>
        <dbReference type="EMBL" id="THH21242.1"/>
    </source>
</evidence>
<keyword evidence="3 7" id="KW-0812">Transmembrane</keyword>
<evidence type="ECO:0000256" key="5">
    <source>
        <dbReference type="ARBA" id="ARBA00023136"/>
    </source>
</evidence>
<evidence type="ECO:0000256" key="4">
    <source>
        <dbReference type="ARBA" id="ARBA00022989"/>
    </source>
</evidence>
<feature type="transmembrane region" description="Helical" evidence="7">
    <location>
        <begin position="7"/>
        <end position="28"/>
    </location>
</feature>
<comment type="caution">
    <text evidence="8">The sequence shown here is derived from an EMBL/GenBank/DDBJ whole genome shotgun (WGS) entry which is preliminary data.</text>
</comment>
<dbReference type="GO" id="GO:0005886">
    <property type="term" value="C:plasma membrane"/>
    <property type="evidence" value="ECO:0007669"/>
    <property type="project" value="TreeGrafter"/>
</dbReference>